<keyword evidence="2" id="KW-1185">Reference proteome</keyword>
<proteinExistence type="predicted"/>
<sequence length="73" mass="7283">MSGAATVVINGEDKGNDDGRLTGDFTFVSADDVSASLLGFLSPPSATLPSARGLCPSSAALPVTPTLERSTTA</sequence>
<reference evidence="1 2" key="1">
    <citation type="submission" date="2018-11" db="EMBL/GenBank/DDBJ databases">
        <authorList>
            <consortium name="Pathogen Informatics"/>
        </authorList>
    </citation>
    <scope>NUCLEOTIDE SEQUENCE [LARGE SCALE GENOMIC DNA]</scope>
</reference>
<name>A0A3P7N9N3_DIBLA</name>
<evidence type="ECO:0000313" key="1">
    <source>
        <dbReference type="EMBL" id="VDN39294.1"/>
    </source>
</evidence>
<gene>
    <name evidence="1" type="ORF">DILT_LOCUS17823</name>
</gene>
<organism evidence="1 2">
    <name type="scientific">Dibothriocephalus latus</name>
    <name type="common">Fish tapeworm</name>
    <name type="synonym">Diphyllobothrium latum</name>
    <dbReference type="NCBI Taxonomy" id="60516"/>
    <lineage>
        <taxon>Eukaryota</taxon>
        <taxon>Metazoa</taxon>
        <taxon>Spiralia</taxon>
        <taxon>Lophotrochozoa</taxon>
        <taxon>Platyhelminthes</taxon>
        <taxon>Cestoda</taxon>
        <taxon>Eucestoda</taxon>
        <taxon>Diphyllobothriidea</taxon>
        <taxon>Diphyllobothriidae</taxon>
        <taxon>Dibothriocephalus</taxon>
    </lineage>
</organism>
<accession>A0A3P7N9N3</accession>
<protein>
    <submittedName>
        <fullName evidence="1">Uncharacterized protein</fullName>
    </submittedName>
</protein>
<evidence type="ECO:0000313" key="2">
    <source>
        <dbReference type="Proteomes" id="UP000281553"/>
    </source>
</evidence>
<dbReference type="Proteomes" id="UP000281553">
    <property type="component" value="Unassembled WGS sequence"/>
</dbReference>
<dbReference type="EMBL" id="UYRU01095048">
    <property type="protein sequence ID" value="VDN39294.1"/>
    <property type="molecule type" value="Genomic_DNA"/>
</dbReference>
<dbReference type="AlphaFoldDB" id="A0A3P7N9N3"/>
<feature type="non-terminal residue" evidence="1">
    <location>
        <position position="73"/>
    </location>
</feature>